<evidence type="ECO:0000256" key="1">
    <source>
        <dbReference type="ARBA" id="ARBA00004236"/>
    </source>
</evidence>
<comment type="subcellular location">
    <subcellularLocation>
        <location evidence="1">Cell membrane</location>
    </subcellularLocation>
</comment>
<feature type="transmembrane region" description="Helical" evidence="7">
    <location>
        <begin position="197"/>
        <end position="217"/>
    </location>
</feature>
<keyword evidence="5 7" id="KW-0472">Membrane</keyword>
<dbReference type="PROSITE" id="PS51841">
    <property type="entry name" value="LTD"/>
    <property type="match status" value="1"/>
</dbReference>
<dbReference type="GO" id="GO:0015081">
    <property type="term" value="F:sodium ion transmembrane transporter activity"/>
    <property type="evidence" value="ECO:0007669"/>
    <property type="project" value="InterPro"/>
</dbReference>
<accession>A0A379DJL8</accession>
<evidence type="ECO:0000256" key="7">
    <source>
        <dbReference type="SAM" id="Phobius"/>
    </source>
</evidence>
<keyword evidence="4 7" id="KW-1133">Transmembrane helix</keyword>
<proteinExistence type="predicted"/>
<name>A0A379DJL8_9PORP</name>
<evidence type="ECO:0000313" key="9">
    <source>
        <dbReference type="EMBL" id="SUB78203.1"/>
    </source>
</evidence>
<evidence type="ECO:0000256" key="6">
    <source>
        <dbReference type="SAM" id="MobiDB-lite"/>
    </source>
</evidence>
<dbReference type="RefSeq" id="WP_018360640.1">
    <property type="nucleotide sequence ID" value="NZ_UGTI01000001.1"/>
</dbReference>
<dbReference type="InterPro" id="IPR001322">
    <property type="entry name" value="Lamin_tail_dom"/>
</dbReference>
<dbReference type="Gene3D" id="2.60.40.1260">
    <property type="entry name" value="Lamin Tail domain"/>
    <property type="match status" value="1"/>
</dbReference>
<gene>
    <name evidence="9" type="ORF">NCTC13100_01356</name>
</gene>
<feature type="region of interest" description="Disordered" evidence="6">
    <location>
        <begin position="285"/>
        <end position="305"/>
    </location>
</feature>
<protein>
    <recommendedName>
        <fullName evidence="8">LTD domain-containing protein</fullName>
    </recommendedName>
</protein>
<dbReference type="InterPro" id="IPR005899">
    <property type="entry name" value="Na_pump_deCOase"/>
</dbReference>
<evidence type="ECO:0000259" key="8">
    <source>
        <dbReference type="PROSITE" id="PS51841"/>
    </source>
</evidence>
<feature type="transmembrane region" description="Helical" evidence="7">
    <location>
        <begin position="6"/>
        <end position="25"/>
    </location>
</feature>
<evidence type="ECO:0000256" key="5">
    <source>
        <dbReference type="ARBA" id="ARBA00023136"/>
    </source>
</evidence>
<dbReference type="Proteomes" id="UP000254263">
    <property type="component" value="Unassembled WGS sequence"/>
</dbReference>
<reference evidence="9 10" key="1">
    <citation type="submission" date="2018-06" db="EMBL/GenBank/DDBJ databases">
        <authorList>
            <consortium name="Pathogen Informatics"/>
            <person name="Doyle S."/>
        </authorList>
    </citation>
    <scope>NUCLEOTIDE SEQUENCE [LARGE SCALE GENOMIC DNA]</scope>
    <source>
        <strain evidence="9 10">NCTC13100</strain>
    </source>
</reference>
<organism evidence="9 10">
    <name type="scientific">Porphyromonas macacae</name>
    <dbReference type="NCBI Taxonomy" id="28115"/>
    <lineage>
        <taxon>Bacteria</taxon>
        <taxon>Pseudomonadati</taxon>
        <taxon>Bacteroidota</taxon>
        <taxon>Bacteroidia</taxon>
        <taxon>Bacteroidales</taxon>
        <taxon>Porphyromonadaceae</taxon>
        <taxon>Porphyromonas</taxon>
    </lineage>
</organism>
<feature type="compositionally biased region" description="Polar residues" evidence="6">
    <location>
        <begin position="285"/>
        <end position="295"/>
    </location>
</feature>
<evidence type="ECO:0000313" key="10">
    <source>
        <dbReference type="Proteomes" id="UP000254263"/>
    </source>
</evidence>
<evidence type="ECO:0000256" key="2">
    <source>
        <dbReference type="ARBA" id="ARBA00022475"/>
    </source>
</evidence>
<dbReference type="InterPro" id="IPR036415">
    <property type="entry name" value="Lamin_tail_dom_sf"/>
</dbReference>
<dbReference type="EMBL" id="UGTI01000001">
    <property type="protein sequence ID" value="SUB78203.1"/>
    <property type="molecule type" value="Genomic_DNA"/>
</dbReference>
<dbReference type="Pfam" id="PF04277">
    <property type="entry name" value="OAD_gamma"/>
    <property type="match status" value="1"/>
</dbReference>
<keyword evidence="3 7" id="KW-0812">Transmembrane</keyword>
<feature type="domain" description="LTD" evidence="8">
    <location>
        <begin position="21"/>
        <end position="146"/>
    </location>
</feature>
<dbReference type="GO" id="GO:0036376">
    <property type="term" value="P:sodium ion export across plasma membrane"/>
    <property type="evidence" value="ECO:0007669"/>
    <property type="project" value="InterPro"/>
</dbReference>
<dbReference type="Pfam" id="PF00932">
    <property type="entry name" value="LTD"/>
    <property type="match status" value="1"/>
</dbReference>
<evidence type="ECO:0000256" key="3">
    <source>
        <dbReference type="ARBA" id="ARBA00022692"/>
    </source>
</evidence>
<dbReference type="AlphaFoldDB" id="A0A379DJL8"/>
<dbReference type="SUPFAM" id="SSF74853">
    <property type="entry name" value="Lamin A/C globular tail domain"/>
    <property type="match status" value="1"/>
</dbReference>
<dbReference type="GO" id="GO:0005886">
    <property type="term" value="C:plasma membrane"/>
    <property type="evidence" value="ECO:0007669"/>
    <property type="project" value="UniProtKB-SubCell"/>
</dbReference>
<sequence>MKITKAFIYSAILTSVTMILSFVPLKAQKATSMRINEVLVENENNFIDQYGNHSSWIELFNTSSGTVDIRGCYLTNDPKNLTKYRIPKGDVQTVIPPKQHIVFFADGNKDRGTFHLNFELSTGSENFIALIDADGKTIIDSVTIPADMGADKSYARQVDGAKDWILSEKVTPSTNNVTLDSNEKIDRLKERDPSGGIMTITAISVVFLGLLLMSYFFKLIGSFSNRPSKKSKIKADTTASSTTLQTGEIPEEVQVAIALALYEETENVHDLESYVLTFANNRNTHSGWSSKSQIMRPSPQYKAGY</sequence>
<keyword evidence="2" id="KW-1003">Cell membrane</keyword>
<evidence type="ECO:0000256" key="4">
    <source>
        <dbReference type="ARBA" id="ARBA00022989"/>
    </source>
</evidence>